<evidence type="ECO:0000313" key="2">
    <source>
        <dbReference type="EMBL" id="KAF1944762.1"/>
    </source>
</evidence>
<proteinExistence type="predicted"/>
<dbReference type="PROSITE" id="PS51257">
    <property type="entry name" value="PROKAR_LIPOPROTEIN"/>
    <property type="match status" value="1"/>
</dbReference>
<keyword evidence="3" id="KW-1185">Reference proteome</keyword>
<evidence type="ECO:0000313" key="3">
    <source>
        <dbReference type="Proteomes" id="UP000800038"/>
    </source>
</evidence>
<dbReference type="EMBL" id="ML976014">
    <property type="protein sequence ID" value="KAF1944762.1"/>
    <property type="molecule type" value="Genomic_DNA"/>
</dbReference>
<keyword evidence="1" id="KW-0472">Membrane</keyword>
<dbReference type="OrthoDB" id="5352400at2759"/>
<sequence length="179" mass="20396">MFRTSYLLFLVATVVELILAIVLLSLFACAYPDRYRTTLWQNGGTNGWNSDPHERVYDYANYRESPHIPLIWDESCTLCNLCIAVVTMFLWVVRFKVNFLSRHSLDLYATITVNAVYDVISLGLWIYSAVAQSSGDLSDPSHISLRPWYLDRGCEGAWPWNRGACEVMKASYGFSIFAA</sequence>
<name>A0A6A5SYJ4_9PLEO</name>
<feature type="transmembrane region" description="Helical" evidence="1">
    <location>
        <begin position="70"/>
        <end position="93"/>
    </location>
</feature>
<feature type="transmembrane region" description="Helical" evidence="1">
    <location>
        <begin position="7"/>
        <end position="28"/>
    </location>
</feature>
<dbReference type="Proteomes" id="UP000800038">
    <property type="component" value="Unassembled WGS sequence"/>
</dbReference>
<keyword evidence="1" id="KW-1133">Transmembrane helix</keyword>
<gene>
    <name evidence="2" type="ORF">EJ02DRAFT_479542</name>
</gene>
<reference evidence="2" key="1">
    <citation type="journal article" date="2020" name="Stud. Mycol.">
        <title>101 Dothideomycetes genomes: a test case for predicting lifestyles and emergence of pathogens.</title>
        <authorList>
            <person name="Haridas S."/>
            <person name="Albert R."/>
            <person name="Binder M."/>
            <person name="Bloem J."/>
            <person name="Labutti K."/>
            <person name="Salamov A."/>
            <person name="Andreopoulos B."/>
            <person name="Baker S."/>
            <person name="Barry K."/>
            <person name="Bills G."/>
            <person name="Bluhm B."/>
            <person name="Cannon C."/>
            <person name="Castanera R."/>
            <person name="Culley D."/>
            <person name="Daum C."/>
            <person name="Ezra D."/>
            <person name="Gonzalez J."/>
            <person name="Henrissat B."/>
            <person name="Kuo A."/>
            <person name="Liang C."/>
            <person name="Lipzen A."/>
            <person name="Lutzoni F."/>
            <person name="Magnuson J."/>
            <person name="Mondo S."/>
            <person name="Nolan M."/>
            <person name="Ohm R."/>
            <person name="Pangilinan J."/>
            <person name="Park H.-J."/>
            <person name="Ramirez L."/>
            <person name="Alfaro M."/>
            <person name="Sun H."/>
            <person name="Tritt A."/>
            <person name="Yoshinaga Y."/>
            <person name="Zwiers L.-H."/>
            <person name="Turgeon B."/>
            <person name="Goodwin S."/>
            <person name="Spatafora J."/>
            <person name="Crous P."/>
            <person name="Grigoriev I."/>
        </authorList>
    </citation>
    <scope>NUCLEOTIDE SEQUENCE</scope>
    <source>
        <strain evidence="2">CBS 161.51</strain>
    </source>
</reference>
<protein>
    <recommendedName>
        <fullName evidence="4">MARVEL domain-containing protein</fullName>
    </recommendedName>
</protein>
<accession>A0A6A5SYJ4</accession>
<evidence type="ECO:0000256" key="1">
    <source>
        <dbReference type="SAM" id="Phobius"/>
    </source>
</evidence>
<evidence type="ECO:0008006" key="4">
    <source>
        <dbReference type="Google" id="ProtNLM"/>
    </source>
</evidence>
<keyword evidence="1" id="KW-0812">Transmembrane</keyword>
<organism evidence="2 3">
    <name type="scientific">Clathrospora elynae</name>
    <dbReference type="NCBI Taxonomy" id="706981"/>
    <lineage>
        <taxon>Eukaryota</taxon>
        <taxon>Fungi</taxon>
        <taxon>Dikarya</taxon>
        <taxon>Ascomycota</taxon>
        <taxon>Pezizomycotina</taxon>
        <taxon>Dothideomycetes</taxon>
        <taxon>Pleosporomycetidae</taxon>
        <taxon>Pleosporales</taxon>
        <taxon>Diademaceae</taxon>
        <taxon>Clathrospora</taxon>
    </lineage>
</organism>
<feature type="transmembrane region" description="Helical" evidence="1">
    <location>
        <begin position="105"/>
        <end position="127"/>
    </location>
</feature>
<dbReference type="AlphaFoldDB" id="A0A6A5SYJ4"/>